<dbReference type="EMBL" id="CP072384">
    <property type="protein sequence ID" value="QUC08091.1"/>
    <property type="molecule type" value="Genomic_DNA"/>
</dbReference>
<dbReference type="RefSeq" id="WP_212323589.1">
    <property type="nucleotide sequence ID" value="NZ_AP024463.1"/>
</dbReference>
<name>A0ABX7Y511_9ACTN</name>
<protein>
    <recommendedName>
        <fullName evidence="3">HEAT repeat domain-containing protein</fullName>
    </recommendedName>
</protein>
<evidence type="ECO:0000313" key="1">
    <source>
        <dbReference type="EMBL" id="QUC08091.1"/>
    </source>
</evidence>
<dbReference type="Proteomes" id="UP000678513">
    <property type="component" value="Chromosome"/>
</dbReference>
<sequence>MPLPSLPALIRSLPVASHSERVHRVVTLVRSHADDPRLPVLLNALTGKSDYYALLAVVAARALGDEPRLRALSAHPSRCVRLCAVNSLPLDAGDPEAFAAQYVVCPVGERRRLRRRLIDERHHDLAAALLTAPITDRERASLLVACDSATVAEHLPELGDLVPNLASLAKRHPDVFLAELRRRVTDAPADRRAAAWRWAAPALRRLTHSRPRELALLLAEVERSQGLPEPFYAVAGPLLAAAPGEMVQVLAATVFDDPWDAQRLRRQVGRRLQLLNREQRATILRAERTDDQAMAAYLRALAPSERAQAFADAYEDVELRNREWDGELLDVMPKDLREAEAARMAAMPTNQGWEDQLRLAAHLAPGEALAVAGPFLNSTNSDERGAAWYAILAAALHSREPQAITIAFAHIDDLVTEQDPVRNTAVSALAVASGDIIARIAGERLGKLAAMLAAARDTSPATFAYLRGALWRLVIHRAQQGGDLQEAIALLEALPDPCSATAGRTRIPVPLPIPAAAGKILAAGFLETMKAEADRDEYQLAKGLAALLGPRRYDLPEISGIMRRALKSHDRAMLETAAQIWLGPRRTRGERLGALLRLDPSFVTLRHVQESICRHRPDLAGFLHRKTPVAGRLHGDTPYVALAPGPFTGWLPEQSRPYSLDLARLIADETSSQSRWQRFAAVEVLRRLPWLVPGVLTPGDAEPEIQEAQLVAALRSPAVEWSLTDFLELLDSGLATVAMKAATRVIDELPPVETANALAVVAADTWRKVGIRKLAVRQIARLHCPGAVETLADLALDLSTHRDVRLAATASLVEVLDEERAWEALAEAAAGGRDEALVLARIAPSLMALRHRGRFGEVLVAASPDPELVLALPGWGFWTPKVTSRIVELLDSPEIPVRKAAVEALGGVGSGLRWGLLLVAVAGIAVAAADESDTATEDLAHQRLLEDVISALISGRPRRSMEHRAQLKELARVLAPFPHAAQQHWRVLLAATNWADPLADLAALAGAVSDPLRAHEVLRITWEVVTELQAMKLGADLAVVIDELLGRGDAVGGAVALALLRHAGGESGWGDMWRARLRAARSHPLPAVVAWAREINAAPL</sequence>
<accession>A0ABX7Y511</accession>
<proteinExistence type="predicted"/>
<gene>
    <name evidence="1" type="ORF">J5A65_14485</name>
</gene>
<keyword evidence="2" id="KW-1185">Reference proteome</keyword>
<evidence type="ECO:0000313" key="2">
    <source>
        <dbReference type="Proteomes" id="UP000678513"/>
    </source>
</evidence>
<reference evidence="1 2" key="1">
    <citation type="submission" date="2021-03" db="EMBL/GenBank/DDBJ databases">
        <title>Human Oral Microbial Genomes.</title>
        <authorList>
            <person name="Johnston C.D."/>
            <person name="Chen T."/>
            <person name="Dewhirst F.E."/>
        </authorList>
    </citation>
    <scope>NUCLEOTIDE SEQUENCE [LARGE SCALE GENOMIC DNA]</scope>
    <source>
        <strain evidence="1 2">DSMZ 100122</strain>
    </source>
</reference>
<evidence type="ECO:0008006" key="3">
    <source>
        <dbReference type="Google" id="ProtNLM"/>
    </source>
</evidence>
<dbReference type="SUPFAM" id="SSF48371">
    <property type="entry name" value="ARM repeat"/>
    <property type="match status" value="1"/>
</dbReference>
<dbReference type="InterPro" id="IPR016024">
    <property type="entry name" value="ARM-type_fold"/>
</dbReference>
<organism evidence="1 2">
    <name type="scientific">Arachnia rubra</name>
    <dbReference type="NCBI Taxonomy" id="1547448"/>
    <lineage>
        <taxon>Bacteria</taxon>
        <taxon>Bacillati</taxon>
        <taxon>Actinomycetota</taxon>
        <taxon>Actinomycetes</taxon>
        <taxon>Propionibacteriales</taxon>
        <taxon>Propionibacteriaceae</taxon>
        <taxon>Arachnia</taxon>
    </lineage>
</organism>